<name>D7KKZ1_ARALL</name>
<dbReference type="HOGENOM" id="CLU_019382_1_0_1"/>
<sequence length="205" mass="23270">MAEVDVVAIPAQTDYSTFDDLRLGRSSQDVVGRLLRFWDARNIKKTCSLIHCFIPAVRASQFRNVLQEGRIFCVGGFEVGRCTNLYKITDNPFVIRFLPSTTIVEVNHVGATIEREKFMLRKGDHLQALANINLELPDLSKDQTWLTQHPHNVWSTIVYLSLWDDAAATFQAYLTSGDTINSVMLVTTINPKLFGGKNEVLRYIY</sequence>
<dbReference type="CDD" id="cd04480">
    <property type="entry name" value="RPA1_DBD_A_like"/>
    <property type="match status" value="1"/>
</dbReference>
<dbReference type="STRING" id="81972.D7KKZ1"/>
<dbReference type="Gene3D" id="2.40.50.140">
    <property type="entry name" value="Nucleic acid-binding proteins"/>
    <property type="match status" value="1"/>
</dbReference>
<dbReference type="EMBL" id="GL348713">
    <property type="protein sequence ID" value="EFH66745.1"/>
    <property type="molecule type" value="Genomic_DNA"/>
</dbReference>
<evidence type="ECO:0000313" key="1">
    <source>
        <dbReference type="EMBL" id="EFH66745.1"/>
    </source>
</evidence>
<dbReference type="InterPro" id="IPR012340">
    <property type="entry name" value="NA-bd_OB-fold"/>
</dbReference>
<dbReference type="AlphaFoldDB" id="D7KKZ1"/>
<evidence type="ECO:0000313" key="2">
    <source>
        <dbReference type="Proteomes" id="UP000008694"/>
    </source>
</evidence>
<protein>
    <submittedName>
        <fullName evidence="1">Uncharacterized protein</fullName>
    </submittedName>
</protein>
<dbReference type="Proteomes" id="UP000008694">
    <property type="component" value="Unassembled WGS sequence"/>
</dbReference>
<dbReference type="SUPFAM" id="SSF50249">
    <property type="entry name" value="Nucleic acid-binding proteins"/>
    <property type="match status" value="1"/>
</dbReference>
<organism evidence="2">
    <name type="scientific">Arabidopsis lyrata subsp. lyrata</name>
    <name type="common">Lyre-leaved rock-cress</name>
    <dbReference type="NCBI Taxonomy" id="81972"/>
    <lineage>
        <taxon>Eukaryota</taxon>
        <taxon>Viridiplantae</taxon>
        <taxon>Streptophyta</taxon>
        <taxon>Embryophyta</taxon>
        <taxon>Tracheophyta</taxon>
        <taxon>Spermatophyta</taxon>
        <taxon>Magnoliopsida</taxon>
        <taxon>eudicotyledons</taxon>
        <taxon>Gunneridae</taxon>
        <taxon>Pentapetalae</taxon>
        <taxon>rosids</taxon>
        <taxon>malvids</taxon>
        <taxon>Brassicales</taxon>
        <taxon>Brassicaceae</taxon>
        <taxon>Camelineae</taxon>
        <taxon>Arabidopsis</taxon>
    </lineage>
</organism>
<reference evidence="2" key="1">
    <citation type="journal article" date="2011" name="Nat. Genet.">
        <title>The Arabidopsis lyrata genome sequence and the basis of rapid genome size change.</title>
        <authorList>
            <person name="Hu T.T."/>
            <person name="Pattyn P."/>
            <person name="Bakker E.G."/>
            <person name="Cao J."/>
            <person name="Cheng J.-F."/>
            <person name="Clark R.M."/>
            <person name="Fahlgren N."/>
            <person name="Fawcett J.A."/>
            <person name="Grimwood J."/>
            <person name="Gundlach H."/>
            <person name="Haberer G."/>
            <person name="Hollister J.D."/>
            <person name="Ossowski S."/>
            <person name="Ottilar R.P."/>
            <person name="Salamov A.A."/>
            <person name="Schneeberger K."/>
            <person name="Spannagl M."/>
            <person name="Wang X."/>
            <person name="Yang L."/>
            <person name="Nasrallah M.E."/>
            <person name="Bergelson J."/>
            <person name="Carrington J.C."/>
            <person name="Gaut B.S."/>
            <person name="Schmutz J."/>
            <person name="Mayer K.F.X."/>
            <person name="Van de Peer Y."/>
            <person name="Grigoriev I.V."/>
            <person name="Nordborg M."/>
            <person name="Weigel D."/>
            <person name="Guo Y.-L."/>
        </authorList>
    </citation>
    <scope>NUCLEOTIDE SEQUENCE [LARGE SCALE GENOMIC DNA]</scope>
    <source>
        <strain evidence="2">cv. MN47</strain>
    </source>
</reference>
<accession>D7KKZ1</accession>
<proteinExistence type="predicted"/>
<gene>
    <name evidence="1" type="ORF">ARALYDRAFT_313092</name>
</gene>
<dbReference type="eggNOG" id="KOG0987">
    <property type="taxonomic scope" value="Eukaryota"/>
</dbReference>
<dbReference type="Gramene" id="fgenesh1_pm.C_scaffold_1001872">
    <property type="protein sequence ID" value="fgenesh1_pm.C_scaffold_1001872"/>
    <property type="gene ID" value="fgenesh1_pm.C_scaffold_1001872"/>
</dbReference>
<keyword evidence="2" id="KW-1185">Reference proteome</keyword>